<keyword evidence="3" id="KW-1185">Reference proteome</keyword>
<dbReference type="EMBL" id="JAPUFD010000014">
    <property type="protein sequence ID" value="MDI1491492.1"/>
    <property type="molecule type" value="Genomic_DNA"/>
</dbReference>
<sequence length="479" mass="51901">MPFAPGIGVADFLIVAKLASKAIKELKETGEAAPKYQNLLIELEALSRALSCINTIQPEAQELVHLEAIRATASACKRPLEHFLSKIKKYDKSLGSWDAKEKRFRGVGRRVQFNLALEEDVKELRATLTNHASTINMLLLTQVLSSVSVGDREQSIRSRDLTKDMTSLRKMVEENNAQHASQLRDLERPAEIIPNQPNATGLAPSTEREQSTSLTSEHSLQPDVDHDSQRKTGDVNPSTSDLPESKIPTNLPSATAVLDAGSRVLGIGLSISALLSIHKSSLKPKRNTVNALYTAPRALKAAFAGINKAAPPSSLGTSSTPDISNASYDLNKDKSPMAADPLTSRDSESKTPKTSGQGESGGSTDQGQTSYTEEIGQHDDTSKTSLEQKRPGPGGGSRGDTSPEPEPMHKGRRNGGGIPIKARLTQRLERRTASKCPEVLLNEFGELRSITLGEIKKSSFKDYLWVKEITQGRQPSAKS</sequence>
<gene>
    <name evidence="2" type="ORF">OHK93_002701</name>
</gene>
<evidence type="ECO:0000256" key="1">
    <source>
        <dbReference type="SAM" id="MobiDB-lite"/>
    </source>
</evidence>
<feature type="compositionally biased region" description="Basic and acidic residues" evidence="1">
    <location>
        <begin position="223"/>
        <end position="233"/>
    </location>
</feature>
<accession>A0AA43U0L2</accession>
<name>A0AA43U0L2_9LECA</name>
<feature type="compositionally biased region" description="Polar residues" evidence="1">
    <location>
        <begin position="314"/>
        <end position="328"/>
    </location>
</feature>
<feature type="region of interest" description="Disordered" evidence="1">
    <location>
        <begin position="174"/>
        <end position="250"/>
    </location>
</feature>
<comment type="caution">
    <text evidence="2">The sequence shown here is derived from an EMBL/GenBank/DDBJ whole genome shotgun (WGS) entry which is preliminary data.</text>
</comment>
<evidence type="ECO:0000313" key="3">
    <source>
        <dbReference type="Proteomes" id="UP001161017"/>
    </source>
</evidence>
<dbReference type="PANTHER" id="PTHR38886:SF1">
    <property type="entry name" value="NACHT-NTPASE AND P-LOOP NTPASES N-TERMINAL DOMAIN-CONTAINING PROTEIN"/>
    <property type="match status" value="1"/>
</dbReference>
<dbReference type="AlphaFoldDB" id="A0AA43U0L2"/>
<feature type="compositionally biased region" description="Basic and acidic residues" evidence="1">
    <location>
        <begin position="375"/>
        <end position="390"/>
    </location>
</feature>
<evidence type="ECO:0008006" key="4">
    <source>
        <dbReference type="Google" id="ProtNLM"/>
    </source>
</evidence>
<protein>
    <recommendedName>
        <fullName evidence="4">Fungal N-terminal domain-containing protein</fullName>
    </recommendedName>
</protein>
<proteinExistence type="predicted"/>
<feature type="compositionally biased region" description="Polar residues" evidence="1">
    <location>
        <begin position="235"/>
        <end position="250"/>
    </location>
</feature>
<dbReference type="PANTHER" id="PTHR38886">
    <property type="entry name" value="SESA DOMAIN-CONTAINING PROTEIN"/>
    <property type="match status" value="1"/>
</dbReference>
<feature type="compositionally biased region" description="Polar residues" evidence="1">
    <location>
        <begin position="352"/>
        <end position="372"/>
    </location>
</feature>
<feature type="region of interest" description="Disordered" evidence="1">
    <location>
        <begin position="309"/>
        <end position="421"/>
    </location>
</feature>
<organism evidence="2 3">
    <name type="scientific">Ramalina farinacea</name>
    <dbReference type="NCBI Taxonomy" id="258253"/>
    <lineage>
        <taxon>Eukaryota</taxon>
        <taxon>Fungi</taxon>
        <taxon>Dikarya</taxon>
        <taxon>Ascomycota</taxon>
        <taxon>Pezizomycotina</taxon>
        <taxon>Lecanoromycetes</taxon>
        <taxon>OSLEUM clade</taxon>
        <taxon>Lecanoromycetidae</taxon>
        <taxon>Lecanorales</taxon>
        <taxon>Lecanorineae</taxon>
        <taxon>Ramalinaceae</taxon>
        <taxon>Ramalina</taxon>
    </lineage>
</organism>
<reference evidence="2" key="1">
    <citation type="journal article" date="2023" name="Genome Biol. Evol.">
        <title>First Whole Genome Sequence and Flow Cytometry Genome Size Data for the Lichen-Forming Fungus Ramalina farinacea (Ascomycota).</title>
        <authorList>
            <person name="Llewellyn T."/>
            <person name="Mian S."/>
            <person name="Hill R."/>
            <person name="Leitch I.J."/>
            <person name="Gaya E."/>
        </authorList>
    </citation>
    <scope>NUCLEOTIDE SEQUENCE</scope>
    <source>
        <strain evidence="2">LIQ254RAFAR</strain>
    </source>
</reference>
<dbReference type="Proteomes" id="UP001161017">
    <property type="component" value="Unassembled WGS sequence"/>
</dbReference>
<evidence type="ECO:0000313" key="2">
    <source>
        <dbReference type="EMBL" id="MDI1491492.1"/>
    </source>
</evidence>